<dbReference type="GO" id="GO:0004185">
    <property type="term" value="F:serine-type carboxypeptidase activity"/>
    <property type="evidence" value="ECO:0007669"/>
    <property type="project" value="InterPro"/>
</dbReference>
<proteinExistence type="predicted"/>
<protein>
    <submittedName>
        <fullName evidence="1">Peptidase S10</fullName>
    </submittedName>
</protein>
<dbReference type="RefSeq" id="WP_146953019.1">
    <property type="nucleotide sequence ID" value="NZ_BAABBJ010000006.1"/>
</dbReference>
<dbReference type="AlphaFoldDB" id="A0A512PDQ3"/>
<organism evidence="1 2">
    <name type="scientific">Cellulomonas soli</name>
    <dbReference type="NCBI Taxonomy" id="931535"/>
    <lineage>
        <taxon>Bacteria</taxon>
        <taxon>Bacillati</taxon>
        <taxon>Actinomycetota</taxon>
        <taxon>Actinomycetes</taxon>
        <taxon>Micrococcales</taxon>
        <taxon>Cellulomonadaceae</taxon>
        <taxon>Cellulomonas</taxon>
    </lineage>
</organism>
<dbReference type="OrthoDB" id="9770107at2"/>
<dbReference type="SUPFAM" id="SSF53474">
    <property type="entry name" value="alpha/beta-Hydrolases"/>
    <property type="match status" value="1"/>
</dbReference>
<dbReference type="InterPro" id="IPR029058">
    <property type="entry name" value="AB_hydrolase_fold"/>
</dbReference>
<evidence type="ECO:0000313" key="2">
    <source>
        <dbReference type="Proteomes" id="UP000321798"/>
    </source>
</evidence>
<dbReference type="EMBL" id="BKAL01000006">
    <property type="protein sequence ID" value="GEP69276.1"/>
    <property type="molecule type" value="Genomic_DNA"/>
</dbReference>
<name>A0A512PDQ3_9CELL</name>
<evidence type="ECO:0000313" key="1">
    <source>
        <dbReference type="EMBL" id="GEP69276.1"/>
    </source>
</evidence>
<accession>A0A512PDQ3</accession>
<dbReference type="GO" id="GO:0006508">
    <property type="term" value="P:proteolysis"/>
    <property type="evidence" value="ECO:0007669"/>
    <property type="project" value="InterPro"/>
</dbReference>
<dbReference type="InterPro" id="IPR001563">
    <property type="entry name" value="Peptidase_S10"/>
</dbReference>
<dbReference type="Pfam" id="PF00450">
    <property type="entry name" value="Peptidase_S10"/>
    <property type="match status" value="1"/>
</dbReference>
<dbReference type="Proteomes" id="UP000321798">
    <property type="component" value="Unassembled WGS sequence"/>
</dbReference>
<sequence>MSVLAEALRTEQVGAAEATYRVRVTEHPVVVDGATVGHVVATGYEVLVDGVPDAARPVVFLFNGGPVVASMWLHLGGLGPRQVIVPTDLGATSPALESQPDSLLDVADLVYLDPVGTGYARLVEGADPASVRGVDADARAVAGAVSDWLEGGRRLGSPVHLVGESYGTVRAPLVAQVLLEQPLSIACAGIVLLGQAVTIQETAERPRNVVGHVAALPFMAAAAWFHGRRGVDAPGGTGATLPEVVEEAVAWARERYLPALHAGTRLSPDERERVVAGLAARTGIAVDEWRRRRLRLTKEEFRTLLLADRGLVLGRYDARYVSPASEGPFDVDASTDHVSPAFVAAVVRCYAELGVPADRRFRPADEDAFGAWSWLPGSAAHRLEASGTPSPFNVFDYAAVLEHLMAQRPDLRLFLGTGYFDSLTTVGAVEHLLAQADLPSARVVRREYAAGHMMYTDPACRAALVADLRVFLARHGDETRTA</sequence>
<dbReference type="Gene3D" id="3.40.50.1820">
    <property type="entry name" value="alpha/beta hydrolase"/>
    <property type="match status" value="1"/>
</dbReference>
<gene>
    <name evidence="1" type="ORF">CSO01_19910</name>
</gene>
<keyword evidence="2" id="KW-1185">Reference proteome</keyword>
<reference evidence="1 2" key="1">
    <citation type="submission" date="2019-07" db="EMBL/GenBank/DDBJ databases">
        <title>Whole genome shotgun sequence of Cellulomonas soli NBRC 109434.</title>
        <authorList>
            <person name="Hosoyama A."/>
            <person name="Uohara A."/>
            <person name="Ohji S."/>
            <person name="Ichikawa N."/>
        </authorList>
    </citation>
    <scope>NUCLEOTIDE SEQUENCE [LARGE SCALE GENOMIC DNA]</scope>
    <source>
        <strain evidence="1 2">NBRC 109434</strain>
    </source>
</reference>
<comment type="caution">
    <text evidence="1">The sequence shown here is derived from an EMBL/GenBank/DDBJ whole genome shotgun (WGS) entry which is preliminary data.</text>
</comment>